<gene>
    <name evidence="1" type="ORF">CDQ84_08550</name>
</gene>
<dbReference type="RefSeq" id="WP_103081346.1">
    <property type="nucleotide sequence ID" value="NZ_CP021850.1"/>
</dbReference>
<dbReference type="OrthoDB" id="9783597at2"/>
<name>A0A2K2FFE9_9CLOT</name>
<dbReference type="AlphaFoldDB" id="A0A2K2FFE9"/>
<evidence type="ECO:0000313" key="2">
    <source>
        <dbReference type="Proteomes" id="UP000236151"/>
    </source>
</evidence>
<dbReference type="Gene3D" id="1.10.10.10">
    <property type="entry name" value="Winged helix-like DNA-binding domain superfamily/Winged helix DNA-binding domain"/>
    <property type="match status" value="1"/>
</dbReference>
<dbReference type="Proteomes" id="UP000236151">
    <property type="component" value="Unassembled WGS sequence"/>
</dbReference>
<dbReference type="Pfam" id="PF14277">
    <property type="entry name" value="DUF4364"/>
    <property type="match status" value="1"/>
</dbReference>
<keyword evidence="2" id="KW-1185">Reference proteome</keyword>
<organism evidence="1 2">
    <name type="scientific">Clostridium thermosuccinogenes</name>
    <dbReference type="NCBI Taxonomy" id="84032"/>
    <lineage>
        <taxon>Bacteria</taxon>
        <taxon>Bacillati</taxon>
        <taxon>Bacillota</taxon>
        <taxon>Clostridia</taxon>
        <taxon>Eubacteriales</taxon>
        <taxon>Clostridiaceae</taxon>
        <taxon>Clostridium</taxon>
    </lineage>
</organism>
<evidence type="ECO:0008006" key="3">
    <source>
        <dbReference type="Google" id="ProtNLM"/>
    </source>
</evidence>
<reference evidence="1 2" key="1">
    <citation type="submission" date="2017-06" db="EMBL/GenBank/DDBJ databases">
        <title>Investigating the central metabolism of Clostridium thermosuccinogenes.</title>
        <authorList>
            <person name="Koendjbiharie J.G."/>
            <person name="van Kranenburg R."/>
        </authorList>
    </citation>
    <scope>NUCLEOTIDE SEQUENCE [LARGE SCALE GENOMIC DNA]</scope>
    <source>
        <strain evidence="1 2">DSM 5806</strain>
    </source>
</reference>
<evidence type="ECO:0000313" key="1">
    <source>
        <dbReference type="EMBL" id="PNT99530.1"/>
    </source>
</evidence>
<comment type="caution">
    <text evidence="1">The sequence shown here is derived from an EMBL/GenBank/DDBJ whole genome shotgun (WGS) entry which is preliminary data.</text>
</comment>
<dbReference type="InterPro" id="IPR025374">
    <property type="entry name" value="DUF4364"/>
</dbReference>
<dbReference type="InterPro" id="IPR036388">
    <property type="entry name" value="WH-like_DNA-bd_sf"/>
</dbReference>
<accession>A0A2K2FFE9</accession>
<dbReference type="KEGG" id="cthd:CDO33_14845"/>
<proteinExistence type="predicted"/>
<sequence>MSLGSSKELAENKIILLYMIDKVNMPVSNHHITKLVLENKFMNYFILQQFLNELCDSGFLELSENGGKSFYSITPNGKKTLEYFVNLIPFGIKSIIDNTIPEIRSDIKKESLISADYTPKSENEYIVSCKLKEDNFTLIDLCITVGTKSDARTICENWKNNPQQIYSEIIASLTRKRDKTNRDKDKDED</sequence>
<protein>
    <recommendedName>
        <fullName evidence="3">DUF4364 domain-containing protein</fullName>
    </recommendedName>
</protein>
<dbReference type="EMBL" id="NIOJ01000018">
    <property type="protein sequence ID" value="PNT99530.1"/>
    <property type="molecule type" value="Genomic_DNA"/>
</dbReference>